<feature type="domain" description="Mur ligase C-terminal" evidence="23">
    <location>
        <begin position="297"/>
        <end position="411"/>
    </location>
</feature>
<dbReference type="EC" id="6.3.2.12" evidence="6"/>
<evidence type="ECO:0000256" key="16">
    <source>
        <dbReference type="ARBA" id="ARBA00030592"/>
    </source>
</evidence>
<evidence type="ECO:0000256" key="21">
    <source>
        <dbReference type="ARBA" id="ARBA00049161"/>
    </source>
</evidence>
<dbReference type="Pfam" id="PF08245">
    <property type="entry name" value="Mur_ligase_M"/>
    <property type="match status" value="1"/>
</dbReference>
<evidence type="ECO:0000256" key="2">
    <source>
        <dbReference type="ARBA" id="ARBA00002714"/>
    </source>
</evidence>
<evidence type="ECO:0000259" key="23">
    <source>
        <dbReference type="Pfam" id="PF02875"/>
    </source>
</evidence>
<dbReference type="InterPro" id="IPR013221">
    <property type="entry name" value="Mur_ligase_cen"/>
</dbReference>
<dbReference type="RefSeq" id="WP_245924918.1">
    <property type="nucleotide sequence ID" value="NZ_PVTD01000003.1"/>
</dbReference>
<comment type="function">
    <text evidence="2">Functions in two distinct reactions of the de novo folate biosynthetic pathway. Catalyzes the addition of a glutamate residue to dihydropteroate (7,8-dihydropteroate or H2Pte) to form dihydrofolate (7,8-dihydrofolate monoglutamate or H2Pte-Glu). Also catalyzes successive additions of L-glutamate to tetrahydrofolate or 10-formyltetrahydrofolate or 5,10-methylenetetrahydrofolate, leading to folylpolyglutamate derivatives.</text>
</comment>
<evidence type="ECO:0000256" key="6">
    <source>
        <dbReference type="ARBA" id="ARBA00013023"/>
    </source>
</evidence>
<evidence type="ECO:0000313" key="25">
    <source>
        <dbReference type="EMBL" id="PRY24157.1"/>
    </source>
</evidence>
<dbReference type="PROSITE" id="PS01012">
    <property type="entry name" value="FOLYLPOLYGLU_SYNT_2"/>
    <property type="match status" value="1"/>
</dbReference>
<comment type="catalytic activity">
    <reaction evidence="18">
        <text>(6S)-5,6,7,8-tetrahydrofolyl-(gamma-L-Glu)(n) + L-glutamate + ATP = (6S)-5,6,7,8-tetrahydrofolyl-(gamma-L-Glu)(n+1) + ADP + phosphate + H(+)</text>
        <dbReference type="Rhea" id="RHEA:10580"/>
        <dbReference type="Rhea" id="RHEA-COMP:14738"/>
        <dbReference type="Rhea" id="RHEA-COMP:14740"/>
        <dbReference type="ChEBI" id="CHEBI:15378"/>
        <dbReference type="ChEBI" id="CHEBI:29985"/>
        <dbReference type="ChEBI" id="CHEBI:30616"/>
        <dbReference type="ChEBI" id="CHEBI:43474"/>
        <dbReference type="ChEBI" id="CHEBI:141005"/>
        <dbReference type="ChEBI" id="CHEBI:456216"/>
        <dbReference type="EC" id="6.3.2.17"/>
    </reaction>
</comment>
<evidence type="ECO:0000256" key="3">
    <source>
        <dbReference type="ARBA" id="ARBA00004799"/>
    </source>
</evidence>
<reference evidence="25 26" key="1">
    <citation type="submission" date="2018-03" db="EMBL/GenBank/DDBJ databases">
        <title>Genomic Encyclopedia of Archaeal and Bacterial Type Strains, Phase II (KMG-II): from individual species to whole genera.</title>
        <authorList>
            <person name="Goeker M."/>
        </authorList>
    </citation>
    <scope>NUCLEOTIDE SEQUENCE [LARGE SCALE GENOMIC DNA]</scope>
    <source>
        <strain evidence="25 26">DSM 29328</strain>
    </source>
</reference>
<dbReference type="InterPro" id="IPR036565">
    <property type="entry name" value="Mur-like_cat_sf"/>
</dbReference>
<feature type="domain" description="Mur ligase central" evidence="24">
    <location>
        <begin position="48"/>
        <end position="264"/>
    </location>
</feature>
<keyword evidence="26" id="KW-1185">Reference proteome</keyword>
<dbReference type="EMBL" id="PVTD01000003">
    <property type="protein sequence ID" value="PRY24157.1"/>
    <property type="molecule type" value="Genomic_DNA"/>
</dbReference>
<dbReference type="SUPFAM" id="SSF53244">
    <property type="entry name" value="MurD-like peptide ligases, peptide-binding domain"/>
    <property type="match status" value="1"/>
</dbReference>
<dbReference type="Pfam" id="PF02875">
    <property type="entry name" value="Mur_ligase_C"/>
    <property type="match status" value="1"/>
</dbReference>
<protein>
    <recommendedName>
        <fullName evidence="8">Dihydrofolate synthase/folylpolyglutamate synthase</fullName>
        <ecNumber evidence="6">6.3.2.12</ecNumber>
        <ecNumber evidence="7">6.3.2.17</ecNumber>
    </recommendedName>
    <alternativeName>
        <fullName evidence="17">Folylpoly-gamma-glutamate synthetase-dihydrofolate synthetase</fullName>
    </alternativeName>
    <alternativeName>
        <fullName evidence="15">Folylpolyglutamate synthetase</fullName>
    </alternativeName>
    <alternativeName>
        <fullName evidence="16">Tetrahydrofolylpolyglutamate synthase</fullName>
    </alternativeName>
</protein>
<comment type="cofactor">
    <cofactor evidence="1">
        <name>Mg(2+)</name>
        <dbReference type="ChEBI" id="CHEBI:18420"/>
    </cofactor>
</comment>
<keyword evidence="12 22" id="KW-0067">ATP-binding</keyword>
<keyword evidence="9 22" id="KW-0436">Ligase</keyword>
<dbReference type="EC" id="6.3.2.17" evidence="7"/>
<evidence type="ECO:0000256" key="1">
    <source>
        <dbReference type="ARBA" id="ARBA00001946"/>
    </source>
</evidence>
<dbReference type="NCBIfam" id="TIGR01499">
    <property type="entry name" value="folC"/>
    <property type="match status" value="1"/>
</dbReference>
<evidence type="ECO:0000256" key="22">
    <source>
        <dbReference type="PIRNR" id="PIRNR001563"/>
    </source>
</evidence>
<dbReference type="PANTHER" id="PTHR11136:SF0">
    <property type="entry name" value="DIHYDROFOLATE SYNTHETASE-RELATED"/>
    <property type="match status" value="1"/>
</dbReference>
<evidence type="ECO:0000256" key="5">
    <source>
        <dbReference type="ARBA" id="ARBA00008276"/>
    </source>
</evidence>
<dbReference type="GO" id="GO:0005737">
    <property type="term" value="C:cytoplasm"/>
    <property type="evidence" value="ECO:0007669"/>
    <property type="project" value="TreeGrafter"/>
</dbReference>
<dbReference type="FunFam" id="3.40.1190.10:FF:000011">
    <property type="entry name" value="Folylpolyglutamate synthase/dihydrofolate synthase"/>
    <property type="match status" value="1"/>
</dbReference>
<evidence type="ECO:0000256" key="18">
    <source>
        <dbReference type="ARBA" id="ARBA00047493"/>
    </source>
</evidence>
<evidence type="ECO:0000259" key="24">
    <source>
        <dbReference type="Pfam" id="PF08245"/>
    </source>
</evidence>
<dbReference type="UniPathway" id="UPA00077">
    <property type="reaction ID" value="UER00157"/>
</dbReference>
<comment type="catalytic activity">
    <reaction evidence="19">
        <text>10-formyltetrahydrofolyl-(gamma-L-Glu)(n) + L-glutamate + ATP = 10-formyltetrahydrofolyl-(gamma-L-Glu)(n+1) + ADP + phosphate + H(+)</text>
        <dbReference type="Rhea" id="RHEA:51904"/>
        <dbReference type="Rhea" id="RHEA-COMP:13088"/>
        <dbReference type="Rhea" id="RHEA-COMP:14300"/>
        <dbReference type="ChEBI" id="CHEBI:15378"/>
        <dbReference type="ChEBI" id="CHEBI:29985"/>
        <dbReference type="ChEBI" id="CHEBI:30616"/>
        <dbReference type="ChEBI" id="CHEBI:43474"/>
        <dbReference type="ChEBI" id="CHEBI:134413"/>
        <dbReference type="ChEBI" id="CHEBI:456216"/>
        <dbReference type="EC" id="6.3.2.17"/>
    </reaction>
</comment>
<dbReference type="InterPro" id="IPR001645">
    <property type="entry name" value="Folylpolyglutamate_synth"/>
</dbReference>
<organism evidence="25 26">
    <name type="scientific">Aliiruegeria haliotis</name>
    <dbReference type="NCBI Taxonomy" id="1280846"/>
    <lineage>
        <taxon>Bacteria</taxon>
        <taxon>Pseudomonadati</taxon>
        <taxon>Pseudomonadota</taxon>
        <taxon>Alphaproteobacteria</taxon>
        <taxon>Rhodobacterales</taxon>
        <taxon>Roseobacteraceae</taxon>
        <taxon>Aliiruegeria</taxon>
    </lineage>
</organism>
<proteinExistence type="inferred from homology"/>
<comment type="catalytic activity">
    <reaction evidence="20">
        <text>(6R)-5,10-methylenetetrahydrofolyl-(gamma-L-Glu)(n) + L-glutamate + ATP = (6R)-5,10-methylenetetrahydrofolyl-(gamma-L-Glu)(n+1) + ADP + phosphate + H(+)</text>
        <dbReference type="Rhea" id="RHEA:51912"/>
        <dbReference type="Rhea" id="RHEA-COMP:13257"/>
        <dbReference type="Rhea" id="RHEA-COMP:13258"/>
        <dbReference type="ChEBI" id="CHEBI:15378"/>
        <dbReference type="ChEBI" id="CHEBI:29985"/>
        <dbReference type="ChEBI" id="CHEBI:30616"/>
        <dbReference type="ChEBI" id="CHEBI:43474"/>
        <dbReference type="ChEBI" id="CHEBI:136572"/>
        <dbReference type="ChEBI" id="CHEBI:456216"/>
        <dbReference type="EC" id="6.3.2.17"/>
    </reaction>
</comment>
<evidence type="ECO:0000256" key="19">
    <source>
        <dbReference type="ARBA" id="ARBA00047808"/>
    </source>
</evidence>
<accession>A0A2T0RSQ7</accession>
<dbReference type="PANTHER" id="PTHR11136">
    <property type="entry name" value="FOLYLPOLYGLUTAMATE SYNTHASE-RELATED"/>
    <property type="match status" value="1"/>
</dbReference>
<dbReference type="SUPFAM" id="SSF53623">
    <property type="entry name" value="MurD-like peptide ligases, catalytic domain"/>
    <property type="match status" value="1"/>
</dbReference>
<evidence type="ECO:0000256" key="20">
    <source>
        <dbReference type="ARBA" id="ARBA00049035"/>
    </source>
</evidence>
<evidence type="ECO:0000256" key="13">
    <source>
        <dbReference type="ARBA" id="ARBA00022842"/>
    </source>
</evidence>
<evidence type="ECO:0000256" key="15">
    <source>
        <dbReference type="ARBA" id="ARBA00030048"/>
    </source>
</evidence>
<dbReference type="Proteomes" id="UP000239480">
    <property type="component" value="Unassembled WGS sequence"/>
</dbReference>
<evidence type="ECO:0000256" key="11">
    <source>
        <dbReference type="ARBA" id="ARBA00022741"/>
    </source>
</evidence>
<evidence type="ECO:0000256" key="10">
    <source>
        <dbReference type="ARBA" id="ARBA00022723"/>
    </source>
</evidence>
<comment type="pathway">
    <text evidence="3">Cofactor biosynthesis; tetrahydrofolate biosynthesis; 7,8-dihydrofolate from 2-amino-4-hydroxy-6-hydroxymethyl-7,8-dihydropteridine diphosphate and 4-aminobenzoate: step 2/2.</text>
</comment>
<evidence type="ECO:0000256" key="14">
    <source>
        <dbReference type="ARBA" id="ARBA00022909"/>
    </source>
</evidence>
<dbReference type="GO" id="GO:0046654">
    <property type="term" value="P:tetrahydrofolate biosynthetic process"/>
    <property type="evidence" value="ECO:0007669"/>
    <property type="project" value="UniProtKB-UniPathway"/>
</dbReference>
<gene>
    <name evidence="25" type="ORF">CLV78_10321</name>
</gene>
<dbReference type="GO" id="GO:0046872">
    <property type="term" value="F:metal ion binding"/>
    <property type="evidence" value="ECO:0007669"/>
    <property type="project" value="UniProtKB-KW"/>
</dbReference>
<dbReference type="AlphaFoldDB" id="A0A2T0RSQ7"/>
<dbReference type="GO" id="GO:0004326">
    <property type="term" value="F:tetrahydrofolylpolyglutamate synthase activity"/>
    <property type="evidence" value="ECO:0007669"/>
    <property type="project" value="UniProtKB-EC"/>
</dbReference>
<keyword evidence="14" id="KW-0289">Folate biosynthesis</keyword>
<evidence type="ECO:0000256" key="12">
    <source>
        <dbReference type="ARBA" id="ARBA00022840"/>
    </source>
</evidence>
<dbReference type="InterPro" id="IPR004101">
    <property type="entry name" value="Mur_ligase_C"/>
</dbReference>
<dbReference type="InterPro" id="IPR018109">
    <property type="entry name" value="Folylpolyglutamate_synth_CS"/>
</dbReference>
<keyword evidence="10" id="KW-0479">Metal-binding</keyword>
<evidence type="ECO:0000256" key="8">
    <source>
        <dbReference type="ARBA" id="ARBA00019357"/>
    </source>
</evidence>
<evidence type="ECO:0000256" key="4">
    <source>
        <dbReference type="ARBA" id="ARBA00005150"/>
    </source>
</evidence>
<dbReference type="Gene3D" id="3.40.1190.10">
    <property type="entry name" value="Mur-like, catalytic domain"/>
    <property type="match status" value="1"/>
</dbReference>
<dbReference type="InterPro" id="IPR036615">
    <property type="entry name" value="Mur_ligase_C_dom_sf"/>
</dbReference>
<evidence type="ECO:0000256" key="17">
    <source>
        <dbReference type="ARBA" id="ARBA00032510"/>
    </source>
</evidence>
<dbReference type="Gene3D" id="3.90.190.20">
    <property type="entry name" value="Mur ligase, C-terminal domain"/>
    <property type="match status" value="1"/>
</dbReference>
<sequence>MAGPDSAALLAQMMDLHPSAIDLSLGRTYRLLEGLGRPQDRLPPVIHIAGTNGKGSTQAMLRAGFSGVGQRVHAYTSPHLVRFNERIVLAGEDITEAGLRDILARTLEANAGAPVTFFEATTCAAFLAFSETPADVLLLEVGMGGRMDTTNVVDAPDLTIITPVALDHQAFLGESIAEIAAEKAGILKRGVPCVVGRQTDEALEVIEARAARLGVPLLAHGQHWHVWEERGRLVFQDETGLLDLPRPALVGPHQVENAGMVLAALRYLGHGEATCEAAMTGATWPARMQRLRSGPLVEAAPGWEIWLDGGHNRHAGTALAESLASLPDRPTSLVLGMLRSREPDDYLAPLTPRVEAIQTVHIPDEDASWDAEALADAITLDVPVAAAVNPAEAIRRIVGSKDAGRIVICGSLYLAGAILKDHG</sequence>
<dbReference type="GO" id="GO:0005524">
    <property type="term" value="F:ATP binding"/>
    <property type="evidence" value="ECO:0007669"/>
    <property type="project" value="UniProtKB-KW"/>
</dbReference>
<evidence type="ECO:0000256" key="7">
    <source>
        <dbReference type="ARBA" id="ARBA00013025"/>
    </source>
</evidence>
<dbReference type="PIRSF" id="PIRSF001563">
    <property type="entry name" value="Folylpolyglu_synth"/>
    <property type="match status" value="1"/>
</dbReference>
<name>A0A2T0RSQ7_9RHOB</name>
<comment type="pathway">
    <text evidence="4">Cofactor biosynthesis; tetrahydrofolylpolyglutamate biosynthesis.</text>
</comment>
<keyword evidence="11 22" id="KW-0547">Nucleotide-binding</keyword>
<comment type="caution">
    <text evidence="25">The sequence shown here is derived from an EMBL/GenBank/DDBJ whole genome shotgun (WGS) entry which is preliminary data.</text>
</comment>
<evidence type="ECO:0000313" key="26">
    <source>
        <dbReference type="Proteomes" id="UP000239480"/>
    </source>
</evidence>
<dbReference type="GO" id="GO:0008841">
    <property type="term" value="F:dihydrofolate synthase activity"/>
    <property type="evidence" value="ECO:0007669"/>
    <property type="project" value="UniProtKB-EC"/>
</dbReference>
<comment type="similarity">
    <text evidence="5 22">Belongs to the folylpolyglutamate synthase family.</text>
</comment>
<keyword evidence="13" id="KW-0460">Magnesium</keyword>
<dbReference type="GO" id="GO:0046656">
    <property type="term" value="P:folic acid biosynthetic process"/>
    <property type="evidence" value="ECO:0007669"/>
    <property type="project" value="UniProtKB-KW"/>
</dbReference>
<comment type="catalytic activity">
    <reaction evidence="21">
        <text>7,8-dihydropteroate + L-glutamate + ATP = 7,8-dihydrofolate + ADP + phosphate + H(+)</text>
        <dbReference type="Rhea" id="RHEA:23584"/>
        <dbReference type="ChEBI" id="CHEBI:15378"/>
        <dbReference type="ChEBI" id="CHEBI:17839"/>
        <dbReference type="ChEBI" id="CHEBI:29985"/>
        <dbReference type="ChEBI" id="CHEBI:30616"/>
        <dbReference type="ChEBI" id="CHEBI:43474"/>
        <dbReference type="ChEBI" id="CHEBI:57451"/>
        <dbReference type="ChEBI" id="CHEBI:456216"/>
        <dbReference type="EC" id="6.3.2.12"/>
    </reaction>
</comment>
<evidence type="ECO:0000256" key="9">
    <source>
        <dbReference type="ARBA" id="ARBA00022598"/>
    </source>
</evidence>